<organism evidence="2 3">
    <name type="scientific">Puccinia coronata f. sp. avenae</name>
    <dbReference type="NCBI Taxonomy" id="200324"/>
    <lineage>
        <taxon>Eukaryota</taxon>
        <taxon>Fungi</taxon>
        <taxon>Dikarya</taxon>
        <taxon>Basidiomycota</taxon>
        <taxon>Pucciniomycotina</taxon>
        <taxon>Pucciniomycetes</taxon>
        <taxon>Pucciniales</taxon>
        <taxon>Pucciniaceae</taxon>
        <taxon>Puccinia</taxon>
    </lineage>
</organism>
<dbReference type="Proteomes" id="UP000235388">
    <property type="component" value="Unassembled WGS sequence"/>
</dbReference>
<evidence type="ECO:0000313" key="3">
    <source>
        <dbReference type="Proteomes" id="UP000235388"/>
    </source>
</evidence>
<dbReference type="EMBL" id="PGCJ01000711">
    <property type="protein sequence ID" value="PLW23721.1"/>
    <property type="molecule type" value="Genomic_DNA"/>
</dbReference>
<comment type="caution">
    <text evidence="2">The sequence shown here is derived from an EMBL/GenBank/DDBJ whole genome shotgun (WGS) entry which is preliminary data.</text>
</comment>
<reference evidence="2 3" key="1">
    <citation type="submission" date="2017-11" db="EMBL/GenBank/DDBJ databases">
        <title>De novo assembly and phasing of dikaryotic genomes from two isolates of Puccinia coronata f. sp. avenae, the causal agent of oat crown rust.</title>
        <authorList>
            <person name="Miller M.E."/>
            <person name="Zhang Y."/>
            <person name="Omidvar V."/>
            <person name="Sperschneider J."/>
            <person name="Schwessinger B."/>
            <person name="Raley C."/>
            <person name="Palmer J.M."/>
            <person name="Garnica D."/>
            <person name="Upadhyaya N."/>
            <person name="Rathjen J."/>
            <person name="Taylor J.M."/>
            <person name="Park R.F."/>
            <person name="Dodds P.N."/>
            <person name="Hirsch C.D."/>
            <person name="Kianian S.F."/>
            <person name="Figueroa M."/>
        </authorList>
    </citation>
    <scope>NUCLEOTIDE SEQUENCE [LARGE SCALE GENOMIC DNA]</scope>
    <source>
        <strain evidence="2">12NC29</strain>
    </source>
</reference>
<sequence length="133" mass="14246">MGAHLRNGKDLSLSNEPPPLPEINNEPSNSAANSNKTSSLVPSPPKPQILPQSDSSKEPTKPLPSYLQPKELFPLAPLPPSGLMLPSSQPPTTLRTQPPSEYNRAQVHSQAKPSGNGNPVERRAVAYSQPCRA</sequence>
<feature type="region of interest" description="Disordered" evidence="1">
    <location>
        <begin position="1"/>
        <end position="133"/>
    </location>
</feature>
<keyword evidence="3" id="KW-1185">Reference proteome</keyword>
<dbReference type="AlphaFoldDB" id="A0A2N5TE17"/>
<name>A0A2N5TE17_9BASI</name>
<feature type="compositionally biased region" description="Polar residues" evidence="1">
    <location>
        <begin position="106"/>
        <end position="117"/>
    </location>
</feature>
<feature type="compositionally biased region" description="Low complexity" evidence="1">
    <location>
        <begin position="81"/>
        <end position="91"/>
    </location>
</feature>
<accession>A0A2N5TE17</accession>
<protein>
    <submittedName>
        <fullName evidence="2">Uncharacterized protein</fullName>
    </submittedName>
</protein>
<gene>
    <name evidence="2" type="ORF">PCANC_28258</name>
</gene>
<evidence type="ECO:0000313" key="2">
    <source>
        <dbReference type="EMBL" id="PLW23721.1"/>
    </source>
</evidence>
<feature type="compositionally biased region" description="Low complexity" evidence="1">
    <location>
        <begin position="22"/>
        <end position="35"/>
    </location>
</feature>
<evidence type="ECO:0000256" key="1">
    <source>
        <dbReference type="SAM" id="MobiDB-lite"/>
    </source>
</evidence>
<proteinExistence type="predicted"/>